<proteinExistence type="predicted"/>
<dbReference type="GeneID" id="93729641"/>
<dbReference type="STRING" id="1901.BB341_09420"/>
<gene>
    <name evidence="2" type="ORF">SCLAV_3863</name>
</gene>
<keyword evidence="1" id="KW-0812">Transmembrane</keyword>
<dbReference type="eggNOG" id="ENOG5033B4I">
    <property type="taxonomic scope" value="Bacteria"/>
</dbReference>
<protein>
    <recommendedName>
        <fullName evidence="4">DUF4307 domain-containing protein</fullName>
    </recommendedName>
</protein>
<dbReference type="RefSeq" id="WP_003961630.1">
    <property type="nucleotide sequence ID" value="NZ_CM000913.1"/>
</dbReference>
<dbReference type="InterPro" id="IPR025443">
    <property type="entry name" value="DUF4307"/>
</dbReference>
<dbReference type="OrthoDB" id="4324067at2"/>
<dbReference type="Proteomes" id="UP000002357">
    <property type="component" value="Chromosome"/>
</dbReference>
<dbReference type="AlphaFoldDB" id="E2Q3Z7"/>
<evidence type="ECO:0000256" key="1">
    <source>
        <dbReference type="SAM" id="Phobius"/>
    </source>
</evidence>
<evidence type="ECO:0000313" key="2">
    <source>
        <dbReference type="EMBL" id="EFG08935.1"/>
    </source>
</evidence>
<name>E2Q3Z7_STRCL</name>
<feature type="transmembrane region" description="Helical" evidence="1">
    <location>
        <begin position="25"/>
        <end position="45"/>
    </location>
</feature>
<keyword evidence="1" id="KW-1133">Transmembrane helix</keyword>
<reference evidence="2 3" key="1">
    <citation type="journal article" date="2010" name="Genome Biol. Evol.">
        <title>The sequence of a 1.8-mb bacterial linear plasmid reveals a rich evolutionary reservoir of secondary metabolic pathways.</title>
        <authorList>
            <person name="Medema M.H."/>
            <person name="Trefzer A."/>
            <person name="Kovalchuk A."/>
            <person name="van den Berg M."/>
            <person name="Mueller U."/>
            <person name="Heijne W."/>
            <person name="Wu L."/>
            <person name="Alam M.T."/>
            <person name="Ronning C.M."/>
            <person name="Nierman W.C."/>
            <person name="Bovenberg R.A.L."/>
            <person name="Breitling R."/>
            <person name="Takano E."/>
        </authorList>
    </citation>
    <scope>NUCLEOTIDE SEQUENCE [LARGE SCALE GENOMIC DNA]</scope>
    <source>
        <strain evidence="3">ATCC 27064 / DSM 738 / JCM 4710 / NBRC 13307 / NCIMB 12785 / NRRL 3585 / VKM Ac-602</strain>
    </source>
</reference>
<dbReference type="KEGG" id="sclf:BB341_09420"/>
<dbReference type="Pfam" id="PF14155">
    <property type="entry name" value="DUF4307"/>
    <property type="match status" value="1"/>
</dbReference>
<dbReference type="EMBL" id="CM000913">
    <property type="protein sequence ID" value="EFG08935.1"/>
    <property type="molecule type" value="Genomic_DNA"/>
</dbReference>
<sequence length="134" mass="14636">MSAVREQLPEGRYGRSADERADRRLKILGAVLGTGFLAMVAWFGYDHIAEQKISAEVIKFDVASDSEVQIHLEIRKGEDTTGTCTVRSRARDGAEVGRVDVPVERTGTTRIDEVATIRTTAKATSAELVQCAAR</sequence>
<evidence type="ECO:0008006" key="4">
    <source>
        <dbReference type="Google" id="ProtNLM"/>
    </source>
</evidence>
<organism evidence="2 3">
    <name type="scientific">Streptomyces clavuligerus</name>
    <dbReference type="NCBI Taxonomy" id="1901"/>
    <lineage>
        <taxon>Bacteria</taxon>
        <taxon>Bacillati</taxon>
        <taxon>Actinomycetota</taxon>
        <taxon>Actinomycetes</taxon>
        <taxon>Kitasatosporales</taxon>
        <taxon>Streptomycetaceae</taxon>
        <taxon>Streptomyces</taxon>
    </lineage>
</organism>
<keyword evidence="1" id="KW-0472">Membrane</keyword>
<evidence type="ECO:0000313" key="3">
    <source>
        <dbReference type="Proteomes" id="UP000002357"/>
    </source>
</evidence>
<accession>E2Q3Z7</accession>
<keyword evidence="3" id="KW-1185">Reference proteome</keyword>